<keyword evidence="1" id="KW-0597">Phosphoprotein</keyword>
<reference evidence="5" key="1">
    <citation type="submission" date="2016-10" db="EMBL/GenBank/DDBJ databases">
        <authorList>
            <person name="Varghese N."/>
            <person name="Submissions S."/>
        </authorList>
    </citation>
    <scope>NUCLEOTIDE SEQUENCE [LARGE SCALE GENOMIC DNA]</scope>
    <source>
        <strain evidence="5">LP51</strain>
    </source>
</reference>
<dbReference type="Pfam" id="PF00072">
    <property type="entry name" value="Response_reg"/>
    <property type="match status" value="1"/>
</dbReference>
<dbReference type="GO" id="GO:0000156">
    <property type="term" value="F:phosphorelay response regulator activity"/>
    <property type="evidence" value="ECO:0007669"/>
    <property type="project" value="InterPro"/>
</dbReference>
<feature type="modified residue" description="4-aspartylphosphate" evidence="1">
    <location>
        <position position="58"/>
    </location>
</feature>
<dbReference type="OrthoDB" id="1646880at2"/>
<organism evidence="4 5">
    <name type="scientific">Pontibacter chinhatensis</name>
    <dbReference type="NCBI Taxonomy" id="1436961"/>
    <lineage>
        <taxon>Bacteria</taxon>
        <taxon>Pseudomonadati</taxon>
        <taxon>Bacteroidota</taxon>
        <taxon>Cytophagia</taxon>
        <taxon>Cytophagales</taxon>
        <taxon>Hymenobacteraceae</taxon>
        <taxon>Pontibacter</taxon>
    </lineage>
</organism>
<dbReference type="InterPro" id="IPR001789">
    <property type="entry name" value="Sig_transdc_resp-reg_receiver"/>
</dbReference>
<dbReference type="PANTHER" id="PTHR37299">
    <property type="entry name" value="TRANSCRIPTIONAL REGULATOR-RELATED"/>
    <property type="match status" value="1"/>
</dbReference>
<dbReference type="PROSITE" id="PS50930">
    <property type="entry name" value="HTH_LYTTR"/>
    <property type="match status" value="1"/>
</dbReference>
<evidence type="ECO:0000256" key="1">
    <source>
        <dbReference type="PROSITE-ProRule" id="PRU00169"/>
    </source>
</evidence>
<dbReference type="InterPro" id="IPR007492">
    <property type="entry name" value="LytTR_DNA-bd_dom"/>
</dbReference>
<dbReference type="STRING" id="1436961.SAMN05421739_101613"/>
<dbReference type="GO" id="GO:0003677">
    <property type="term" value="F:DNA binding"/>
    <property type="evidence" value="ECO:0007669"/>
    <property type="project" value="InterPro"/>
</dbReference>
<evidence type="ECO:0000313" key="5">
    <source>
        <dbReference type="Proteomes" id="UP000198724"/>
    </source>
</evidence>
<feature type="domain" description="HTH LytTR-type" evidence="3">
    <location>
        <begin position="138"/>
        <end position="238"/>
    </location>
</feature>
<protein>
    <submittedName>
        <fullName evidence="4">Two component transcriptional regulator, LytTR family</fullName>
    </submittedName>
</protein>
<dbReference type="Pfam" id="PF04397">
    <property type="entry name" value="LytTR"/>
    <property type="match status" value="1"/>
</dbReference>
<evidence type="ECO:0000259" key="3">
    <source>
        <dbReference type="PROSITE" id="PS50930"/>
    </source>
</evidence>
<dbReference type="PANTHER" id="PTHR37299:SF1">
    <property type="entry name" value="STAGE 0 SPORULATION PROTEIN A HOMOLOG"/>
    <property type="match status" value="1"/>
</dbReference>
<dbReference type="SMART" id="SM00850">
    <property type="entry name" value="LytTR"/>
    <property type="match status" value="1"/>
</dbReference>
<dbReference type="Gene3D" id="3.40.50.2300">
    <property type="match status" value="1"/>
</dbReference>
<sequence>MSLQKTYRCMVIDDENHAIEVLSDYIADTPRLQLVKTFQDPVAALMDEEEQYDFVFLDIDMPRLSGLDLARSLRDKTRFLVFTTAHQKYALDAFDVQADHFLLKPISMKKFALTVDLLLKNIERNAASAPPAEQTFFIKSDQKHKLIKVNLQELICVEGLKNYVLLHTLGQRHIAYLTMKEVEDALYTFGGFMRVHKSYIVAKSHIERVESRSIWLRNNLEVPIGDTYRPGFQEYLSDKILVTGR</sequence>
<proteinExistence type="predicted"/>
<dbReference type="Proteomes" id="UP000198724">
    <property type="component" value="Unassembled WGS sequence"/>
</dbReference>
<feature type="domain" description="Response regulatory" evidence="2">
    <location>
        <begin position="8"/>
        <end position="119"/>
    </location>
</feature>
<dbReference type="InterPro" id="IPR011006">
    <property type="entry name" value="CheY-like_superfamily"/>
</dbReference>
<dbReference type="SMART" id="SM00448">
    <property type="entry name" value="REC"/>
    <property type="match status" value="1"/>
</dbReference>
<dbReference type="AlphaFoldDB" id="A0A1I2N8L0"/>
<dbReference type="EMBL" id="FOOT01000001">
    <property type="protein sequence ID" value="SFF99199.1"/>
    <property type="molecule type" value="Genomic_DNA"/>
</dbReference>
<name>A0A1I2N8L0_9BACT</name>
<dbReference type="Gene3D" id="2.40.50.1020">
    <property type="entry name" value="LytTr DNA-binding domain"/>
    <property type="match status" value="1"/>
</dbReference>
<dbReference type="InterPro" id="IPR046947">
    <property type="entry name" value="LytR-like"/>
</dbReference>
<keyword evidence="5" id="KW-1185">Reference proteome</keyword>
<evidence type="ECO:0000259" key="2">
    <source>
        <dbReference type="PROSITE" id="PS50110"/>
    </source>
</evidence>
<dbReference type="PROSITE" id="PS50110">
    <property type="entry name" value="RESPONSE_REGULATORY"/>
    <property type="match status" value="1"/>
</dbReference>
<dbReference type="RefSeq" id="WP_092098895.1">
    <property type="nucleotide sequence ID" value="NZ_FOOT01000001.1"/>
</dbReference>
<dbReference type="SUPFAM" id="SSF52172">
    <property type="entry name" value="CheY-like"/>
    <property type="match status" value="1"/>
</dbReference>
<accession>A0A1I2N8L0</accession>
<evidence type="ECO:0000313" key="4">
    <source>
        <dbReference type="EMBL" id="SFF99199.1"/>
    </source>
</evidence>
<gene>
    <name evidence="4" type="ORF">SAMN05421739_101613</name>
</gene>